<dbReference type="AlphaFoldDB" id="A0A9Q1GAQ2"/>
<feature type="region of interest" description="Disordered" evidence="1">
    <location>
        <begin position="1"/>
        <end position="25"/>
    </location>
</feature>
<sequence>MSSVKSACAASASAGEGNTPRTGSAAAHLQRCWHGLIGLVGSSMSNEKPQTCSQGVWHYNAEENNTADPSTGPGVRVEVKC</sequence>
<evidence type="ECO:0000313" key="2">
    <source>
        <dbReference type="EMBL" id="KAJ8379757.1"/>
    </source>
</evidence>
<evidence type="ECO:0000256" key="1">
    <source>
        <dbReference type="SAM" id="MobiDB-lite"/>
    </source>
</evidence>
<reference evidence="2" key="1">
    <citation type="journal article" date="2023" name="Science">
        <title>Genome structures resolve the early diversification of teleost fishes.</title>
        <authorList>
            <person name="Parey E."/>
            <person name="Louis A."/>
            <person name="Montfort J."/>
            <person name="Bouchez O."/>
            <person name="Roques C."/>
            <person name="Iampietro C."/>
            <person name="Lluch J."/>
            <person name="Castinel A."/>
            <person name="Donnadieu C."/>
            <person name="Desvignes T."/>
            <person name="Floi Bucao C."/>
            <person name="Jouanno E."/>
            <person name="Wen M."/>
            <person name="Mejri S."/>
            <person name="Dirks R."/>
            <person name="Jansen H."/>
            <person name="Henkel C."/>
            <person name="Chen W.J."/>
            <person name="Zahm M."/>
            <person name="Cabau C."/>
            <person name="Klopp C."/>
            <person name="Thompson A.W."/>
            <person name="Robinson-Rechavi M."/>
            <person name="Braasch I."/>
            <person name="Lecointre G."/>
            <person name="Bobe J."/>
            <person name="Postlethwait J.H."/>
            <person name="Berthelot C."/>
            <person name="Roest Crollius H."/>
            <person name="Guiguen Y."/>
        </authorList>
    </citation>
    <scope>NUCLEOTIDE SEQUENCE</scope>
    <source>
        <strain evidence="2">WJC10195</strain>
    </source>
</reference>
<keyword evidence="3" id="KW-1185">Reference proteome</keyword>
<dbReference type="Proteomes" id="UP001152622">
    <property type="component" value="Chromosome 1"/>
</dbReference>
<dbReference type="EMBL" id="JAINUF010000001">
    <property type="protein sequence ID" value="KAJ8379757.1"/>
    <property type="molecule type" value="Genomic_DNA"/>
</dbReference>
<gene>
    <name evidence="2" type="ORF">SKAU_G00005350</name>
</gene>
<accession>A0A9Q1GAQ2</accession>
<protein>
    <submittedName>
        <fullName evidence="2">Uncharacterized protein</fullName>
    </submittedName>
</protein>
<proteinExistence type="predicted"/>
<feature type="compositionally biased region" description="Low complexity" evidence="1">
    <location>
        <begin position="1"/>
        <end position="14"/>
    </location>
</feature>
<name>A0A9Q1GAQ2_SYNKA</name>
<comment type="caution">
    <text evidence="2">The sequence shown here is derived from an EMBL/GenBank/DDBJ whole genome shotgun (WGS) entry which is preliminary data.</text>
</comment>
<evidence type="ECO:0000313" key="3">
    <source>
        <dbReference type="Proteomes" id="UP001152622"/>
    </source>
</evidence>
<organism evidence="2 3">
    <name type="scientific">Synaphobranchus kaupii</name>
    <name type="common">Kaup's arrowtooth eel</name>
    <dbReference type="NCBI Taxonomy" id="118154"/>
    <lineage>
        <taxon>Eukaryota</taxon>
        <taxon>Metazoa</taxon>
        <taxon>Chordata</taxon>
        <taxon>Craniata</taxon>
        <taxon>Vertebrata</taxon>
        <taxon>Euteleostomi</taxon>
        <taxon>Actinopterygii</taxon>
        <taxon>Neopterygii</taxon>
        <taxon>Teleostei</taxon>
        <taxon>Anguilliformes</taxon>
        <taxon>Synaphobranchidae</taxon>
        <taxon>Synaphobranchus</taxon>
    </lineage>
</organism>